<accession>A0AAW2FU17</accession>
<comment type="caution">
    <text evidence="1">The sequence shown here is derived from an EMBL/GenBank/DDBJ whole genome shotgun (WGS) entry which is preliminary data.</text>
</comment>
<name>A0AAW2FU17_9HYME</name>
<keyword evidence="2" id="KW-1185">Reference proteome</keyword>
<dbReference type="AlphaFoldDB" id="A0AAW2FU17"/>
<evidence type="ECO:0000313" key="1">
    <source>
        <dbReference type="EMBL" id="KAL0119469.1"/>
    </source>
</evidence>
<dbReference type="EMBL" id="JADYXP020000007">
    <property type="protein sequence ID" value="KAL0119469.1"/>
    <property type="molecule type" value="Genomic_DNA"/>
</dbReference>
<dbReference type="Proteomes" id="UP001430953">
    <property type="component" value="Unassembled WGS sequence"/>
</dbReference>
<gene>
    <name evidence="1" type="ORF">PUN28_007753</name>
</gene>
<reference evidence="1 2" key="1">
    <citation type="submission" date="2023-03" db="EMBL/GenBank/DDBJ databases">
        <title>High recombination rates correlate with genetic variation in Cardiocondyla obscurior ants.</title>
        <authorList>
            <person name="Errbii M."/>
        </authorList>
    </citation>
    <scope>NUCLEOTIDE SEQUENCE [LARGE SCALE GENOMIC DNA]</scope>
    <source>
        <strain evidence="1">Alpha-2009</strain>
        <tissue evidence="1">Whole body</tissue>
    </source>
</reference>
<evidence type="ECO:0000313" key="2">
    <source>
        <dbReference type="Proteomes" id="UP001430953"/>
    </source>
</evidence>
<sequence>MQRALTIPIYFPLSSQKTRYRPFGVRDDFVYLIIKVEATFGTNPHWRVTHVVAHANAKIFAKQKRMKAGRVRSEFQRSQAECLRSLNQLYHVFTTNQVILKDVCRRVQALGPRKVHHSPFNSFNYRAIRDHTLPLAICMYAYVYTYNINRHIERFEFYR</sequence>
<proteinExistence type="predicted"/>
<protein>
    <submittedName>
        <fullName evidence="1">Uncharacterized protein</fullName>
    </submittedName>
</protein>
<organism evidence="1 2">
    <name type="scientific">Cardiocondyla obscurior</name>
    <dbReference type="NCBI Taxonomy" id="286306"/>
    <lineage>
        <taxon>Eukaryota</taxon>
        <taxon>Metazoa</taxon>
        <taxon>Ecdysozoa</taxon>
        <taxon>Arthropoda</taxon>
        <taxon>Hexapoda</taxon>
        <taxon>Insecta</taxon>
        <taxon>Pterygota</taxon>
        <taxon>Neoptera</taxon>
        <taxon>Endopterygota</taxon>
        <taxon>Hymenoptera</taxon>
        <taxon>Apocrita</taxon>
        <taxon>Aculeata</taxon>
        <taxon>Formicoidea</taxon>
        <taxon>Formicidae</taxon>
        <taxon>Myrmicinae</taxon>
        <taxon>Cardiocondyla</taxon>
    </lineage>
</organism>